<gene>
    <name evidence="1" type="ORF">R1flu_000504</name>
</gene>
<dbReference type="EMBL" id="JBHFFA010000006">
    <property type="protein sequence ID" value="KAL2620299.1"/>
    <property type="molecule type" value="Genomic_DNA"/>
</dbReference>
<keyword evidence="2" id="KW-1185">Reference proteome</keyword>
<evidence type="ECO:0000313" key="1">
    <source>
        <dbReference type="EMBL" id="KAL2620299.1"/>
    </source>
</evidence>
<name>A0ABD1Y4S8_9MARC</name>
<organism evidence="1 2">
    <name type="scientific">Riccia fluitans</name>
    <dbReference type="NCBI Taxonomy" id="41844"/>
    <lineage>
        <taxon>Eukaryota</taxon>
        <taxon>Viridiplantae</taxon>
        <taxon>Streptophyta</taxon>
        <taxon>Embryophyta</taxon>
        <taxon>Marchantiophyta</taxon>
        <taxon>Marchantiopsida</taxon>
        <taxon>Marchantiidae</taxon>
        <taxon>Marchantiales</taxon>
        <taxon>Ricciaceae</taxon>
        <taxon>Riccia</taxon>
    </lineage>
</organism>
<comment type="caution">
    <text evidence="1">The sequence shown here is derived from an EMBL/GenBank/DDBJ whole genome shotgun (WGS) entry which is preliminary data.</text>
</comment>
<dbReference type="AlphaFoldDB" id="A0ABD1Y4S8"/>
<accession>A0ABD1Y4S8</accession>
<sequence length="266" mass="30757">MVQILATNDMSGLTLSKLSKEAFSYYLDKTQNPWGHKVWKWSLEEYKKLIQLLGWSVVQNGDEPAEFENLFCLPSPVSAARYLLDRDELRLFGNPASTVIENHKRLDTDAVKKTLQDLLPLIDLPSIHPELLVEVIKPLKIIDAELADTFIAQAVRFSSWLRNSIGRESRASYNWFGYEERNPEHIAVSYTDFKMAARHGKLSEVESPYVYCQYPDVFLRKVLLENKSKCYALSLFSGWTTWIRNWIPLSISGRTVYERGIIDFLE</sequence>
<evidence type="ECO:0000313" key="2">
    <source>
        <dbReference type="Proteomes" id="UP001605036"/>
    </source>
</evidence>
<protein>
    <submittedName>
        <fullName evidence="1">Uncharacterized protein</fullName>
    </submittedName>
</protein>
<dbReference type="Proteomes" id="UP001605036">
    <property type="component" value="Unassembled WGS sequence"/>
</dbReference>
<reference evidence="1 2" key="1">
    <citation type="submission" date="2024-09" db="EMBL/GenBank/DDBJ databases">
        <title>Chromosome-scale assembly of Riccia fluitans.</title>
        <authorList>
            <person name="Paukszto L."/>
            <person name="Sawicki J."/>
            <person name="Karawczyk K."/>
            <person name="Piernik-Szablinska J."/>
            <person name="Szczecinska M."/>
            <person name="Mazdziarz M."/>
        </authorList>
    </citation>
    <scope>NUCLEOTIDE SEQUENCE [LARGE SCALE GENOMIC DNA]</scope>
    <source>
        <strain evidence="1">Rf_01</strain>
        <tissue evidence="1">Aerial parts of the thallus</tissue>
    </source>
</reference>
<proteinExistence type="predicted"/>